<dbReference type="Proteomes" id="UP000324800">
    <property type="component" value="Unassembled WGS sequence"/>
</dbReference>
<evidence type="ECO:0000313" key="3">
    <source>
        <dbReference type="Proteomes" id="UP000324800"/>
    </source>
</evidence>
<organism evidence="2 3">
    <name type="scientific">Streblomastix strix</name>
    <dbReference type="NCBI Taxonomy" id="222440"/>
    <lineage>
        <taxon>Eukaryota</taxon>
        <taxon>Metamonada</taxon>
        <taxon>Preaxostyla</taxon>
        <taxon>Oxymonadida</taxon>
        <taxon>Streblomastigidae</taxon>
        <taxon>Streblomastix</taxon>
    </lineage>
</organism>
<feature type="region of interest" description="Disordered" evidence="1">
    <location>
        <begin position="31"/>
        <end position="64"/>
    </location>
</feature>
<protein>
    <submittedName>
        <fullName evidence="2">Uncharacterized protein</fullName>
    </submittedName>
</protein>
<reference evidence="2 3" key="1">
    <citation type="submission" date="2019-03" db="EMBL/GenBank/DDBJ databases">
        <title>Single cell metagenomics reveals metabolic interactions within the superorganism composed of flagellate Streblomastix strix and complex community of Bacteroidetes bacteria on its surface.</title>
        <authorList>
            <person name="Treitli S.C."/>
            <person name="Kolisko M."/>
            <person name="Husnik F."/>
            <person name="Keeling P."/>
            <person name="Hampl V."/>
        </authorList>
    </citation>
    <scope>NUCLEOTIDE SEQUENCE [LARGE SCALE GENOMIC DNA]</scope>
    <source>
        <strain evidence="2">ST1C</strain>
    </source>
</reference>
<feature type="region of interest" description="Disordered" evidence="1">
    <location>
        <begin position="72"/>
        <end position="91"/>
    </location>
</feature>
<dbReference type="EMBL" id="SNRW01000246">
    <property type="protein sequence ID" value="KAA6402372.1"/>
    <property type="molecule type" value="Genomic_DNA"/>
</dbReference>
<accession>A0A5J4X682</accession>
<gene>
    <name evidence="2" type="ORF">EZS28_002107</name>
</gene>
<sequence length="91" mass="10766">MKPMENATVENIEKFFKAGRGNARVIDGVQNGKVSMNSRRSKQGVVVTQQERAIPTRSPNMEKHYKRWRHLNRRNAMQKKKKQMKKNKRRS</sequence>
<dbReference type="AlphaFoldDB" id="A0A5J4X682"/>
<evidence type="ECO:0000256" key="1">
    <source>
        <dbReference type="SAM" id="MobiDB-lite"/>
    </source>
</evidence>
<name>A0A5J4X682_9EUKA</name>
<comment type="caution">
    <text evidence="2">The sequence shown here is derived from an EMBL/GenBank/DDBJ whole genome shotgun (WGS) entry which is preliminary data.</text>
</comment>
<proteinExistence type="predicted"/>
<evidence type="ECO:0000313" key="2">
    <source>
        <dbReference type="EMBL" id="KAA6402372.1"/>
    </source>
</evidence>